<comment type="caution">
    <text evidence="1">The sequence shown here is derived from an EMBL/GenBank/DDBJ whole genome shotgun (WGS) entry which is preliminary data.</text>
</comment>
<gene>
    <name evidence="1" type="ORF">PG997_009139</name>
</gene>
<dbReference type="RefSeq" id="XP_066665416.1">
    <property type="nucleotide sequence ID" value="XM_066813454.1"/>
</dbReference>
<sequence>MATKSYVSTEEVQVVMTATQQDGMPQLRGDLKGEFPKLTDAEYDAGAVSRRASSILPLKLSAISAPTTPLRRPRHCMRPPLAARQFSLG</sequence>
<keyword evidence="2" id="KW-1185">Reference proteome</keyword>
<dbReference type="GeneID" id="92046514"/>
<dbReference type="EMBL" id="JAQQWN010000007">
    <property type="protein sequence ID" value="KAK8074476.1"/>
    <property type="molecule type" value="Genomic_DNA"/>
</dbReference>
<protein>
    <submittedName>
        <fullName evidence="1">Uncharacterized protein</fullName>
    </submittedName>
</protein>
<evidence type="ECO:0000313" key="1">
    <source>
        <dbReference type="EMBL" id="KAK8074476.1"/>
    </source>
</evidence>
<organism evidence="1 2">
    <name type="scientific">Apiospora hydei</name>
    <dbReference type="NCBI Taxonomy" id="1337664"/>
    <lineage>
        <taxon>Eukaryota</taxon>
        <taxon>Fungi</taxon>
        <taxon>Dikarya</taxon>
        <taxon>Ascomycota</taxon>
        <taxon>Pezizomycotina</taxon>
        <taxon>Sordariomycetes</taxon>
        <taxon>Xylariomycetidae</taxon>
        <taxon>Amphisphaeriales</taxon>
        <taxon>Apiosporaceae</taxon>
        <taxon>Apiospora</taxon>
    </lineage>
</organism>
<accession>A0ABR1VT81</accession>
<dbReference type="Proteomes" id="UP001433268">
    <property type="component" value="Unassembled WGS sequence"/>
</dbReference>
<evidence type="ECO:0000313" key="2">
    <source>
        <dbReference type="Proteomes" id="UP001433268"/>
    </source>
</evidence>
<proteinExistence type="predicted"/>
<name>A0ABR1VT81_9PEZI</name>
<reference evidence="1 2" key="1">
    <citation type="submission" date="2023-01" db="EMBL/GenBank/DDBJ databases">
        <title>Analysis of 21 Apiospora genomes using comparative genomics revels a genus with tremendous synthesis potential of carbohydrate active enzymes and secondary metabolites.</title>
        <authorList>
            <person name="Sorensen T."/>
        </authorList>
    </citation>
    <scope>NUCLEOTIDE SEQUENCE [LARGE SCALE GENOMIC DNA]</scope>
    <source>
        <strain evidence="1 2">CBS 114990</strain>
    </source>
</reference>